<evidence type="ECO:0000256" key="8">
    <source>
        <dbReference type="SAM" id="MobiDB-lite"/>
    </source>
</evidence>
<dbReference type="HOGENOM" id="CLU_466490_0_0_1"/>
<dbReference type="STRING" id="2903.R1DYJ1"/>
<feature type="region of interest" description="Disordered" evidence="8">
    <location>
        <begin position="77"/>
        <end position="103"/>
    </location>
</feature>
<keyword evidence="5" id="KW-0862">Zinc</keyword>
<feature type="domain" description="RanBP2-type" evidence="9">
    <location>
        <begin position="399"/>
        <end position="429"/>
    </location>
</feature>
<feature type="compositionally biased region" description="Basic residues" evidence="8">
    <location>
        <begin position="77"/>
        <end position="88"/>
    </location>
</feature>
<feature type="compositionally biased region" description="Low complexity" evidence="8">
    <location>
        <begin position="532"/>
        <end position="541"/>
    </location>
</feature>
<evidence type="ECO:0000313" key="10">
    <source>
        <dbReference type="EnsemblProtists" id="EOD13774"/>
    </source>
</evidence>
<dbReference type="GO" id="GO:0008270">
    <property type="term" value="F:zinc ion binding"/>
    <property type="evidence" value="ECO:0007669"/>
    <property type="project" value="UniProtKB-KW"/>
</dbReference>
<feature type="compositionally biased region" description="Basic and acidic residues" evidence="8">
    <location>
        <begin position="89"/>
        <end position="98"/>
    </location>
</feature>
<dbReference type="Gene3D" id="3.30.420.10">
    <property type="entry name" value="Ribonuclease H-like superfamily/Ribonuclease H"/>
    <property type="match status" value="1"/>
</dbReference>
<dbReference type="InterPro" id="IPR047201">
    <property type="entry name" value="ERI-1_3'hExo-like"/>
</dbReference>
<accession>A0A0D3IR89</accession>
<dbReference type="GO" id="GO:0003676">
    <property type="term" value="F:nucleic acid binding"/>
    <property type="evidence" value="ECO:0007669"/>
    <property type="project" value="InterPro"/>
</dbReference>
<evidence type="ECO:0000256" key="3">
    <source>
        <dbReference type="ARBA" id="ARBA00022771"/>
    </source>
</evidence>
<dbReference type="Pfam" id="PF00641">
    <property type="entry name" value="Zn_ribbon_RanBP"/>
    <property type="match status" value="3"/>
</dbReference>
<dbReference type="PANTHER" id="PTHR23044:SF61">
    <property type="entry name" value="3'-5' EXORIBONUCLEASE 1-RELATED"/>
    <property type="match status" value="1"/>
</dbReference>
<dbReference type="Proteomes" id="UP000013827">
    <property type="component" value="Unassembled WGS sequence"/>
</dbReference>
<dbReference type="SUPFAM" id="SSF90209">
    <property type="entry name" value="Ran binding protein zinc finger-like"/>
    <property type="match status" value="3"/>
</dbReference>
<dbReference type="CDD" id="cd06133">
    <property type="entry name" value="ERI-1_3'hExo_like"/>
    <property type="match status" value="1"/>
</dbReference>
<protein>
    <recommendedName>
        <fullName evidence="9">RanBP2-type domain-containing protein</fullName>
    </recommendedName>
</protein>
<dbReference type="GeneID" id="17260032"/>
<evidence type="ECO:0000256" key="6">
    <source>
        <dbReference type="ARBA" id="ARBA00022839"/>
    </source>
</evidence>
<dbReference type="PaxDb" id="2903-EOD13774"/>
<evidence type="ECO:0000256" key="5">
    <source>
        <dbReference type="ARBA" id="ARBA00022833"/>
    </source>
</evidence>
<dbReference type="SMART" id="SM00547">
    <property type="entry name" value="ZnF_RBZ"/>
    <property type="match status" value="3"/>
</dbReference>
<sequence length="585" mass="63326">MDDRAETQRIEERFPQGTDEWLARPRLSTTSRGTITPVAILQPLSAPVGDVVMYTGPLQPMGQLHGIGREFGVAGHNRRPATARSHKIKNQDERRDVGPTRANKTRRMDRRLTHWQCIYCRRETRNDRCMHGRQGACGGAGGPGAQPQFNSGSTPLDLAALTIADEQPPAAAVTVEHVLLFDFEGTCDASDAGLSRLQQCALHEIIEFPALWLDAHTGAVRGTFHEYVRPTEGADGDGAARPLSTFCTNLTGITQEQVDSASPLAEVVSRFLQWVASCGLTEALADGSALLIAHGGWDLGDQLPIEAARKQLALPAWLGSRTYSDLKVLFALEYSGASSTSLRGMLQALGLEPEGRAHSGIDDCRNLARVVEWLISRGADLGHTHRAGEMLRGHRAGLRPGDWACEACVEHANFASRASCFRCGAARPASAGPARRPAQPRPGDWACAACGTLCFASRESCFRCGAARPAGQLPPPHAPHLQPQPYPPLAFAPPSFAPPSFAPPHAFYPPPQYGWQGGWAPFPAPYPPQMLPPQQLLPQQRGRPERRPGDWDCSVCGDLVFARRTHCNRCGAAPQQPRVAPEMPA</sequence>
<keyword evidence="6" id="KW-0269">Exonuclease</keyword>
<dbReference type="InterPro" id="IPR036397">
    <property type="entry name" value="RNaseH_sf"/>
</dbReference>
<dbReference type="SMART" id="SM00479">
    <property type="entry name" value="EXOIII"/>
    <property type="match status" value="1"/>
</dbReference>
<dbReference type="InterPro" id="IPR001876">
    <property type="entry name" value="Znf_RanBP2"/>
</dbReference>
<dbReference type="SUPFAM" id="SSF53098">
    <property type="entry name" value="Ribonuclease H-like"/>
    <property type="match status" value="1"/>
</dbReference>
<dbReference type="InterPro" id="IPR036443">
    <property type="entry name" value="Znf_RanBP2_sf"/>
</dbReference>
<evidence type="ECO:0000259" key="9">
    <source>
        <dbReference type="PROSITE" id="PS50199"/>
    </source>
</evidence>
<keyword evidence="2" id="KW-0479">Metal-binding</keyword>
<name>A0A0D3IR89_EMIH1</name>
<dbReference type="InterPro" id="IPR051274">
    <property type="entry name" value="3-5_Exoribonuclease"/>
</dbReference>
<dbReference type="Pfam" id="PF00929">
    <property type="entry name" value="RNase_T"/>
    <property type="match status" value="1"/>
</dbReference>
<dbReference type="InterPro" id="IPR013520">
    <property type="entry name" value="Ribonucl_H"/>
</dbReference>
<feature type="domain" description="RanBP2-type" evidence="9">
    <location>
        <begin position="547"/>
        <end position="576"/>
    </location>
</feature>
<feature type="domain" description="RanBP2-type" evidence="9">
    <location>
        <begin position="441"/>
        <end position="470"/>
    </location>
</feature>
<dbReference type="RefSeq" id="XP_005766203.1">
    <property type="nucleotide sequence ID" value="XM_005766146.1"/>
</dbReference>
<keyword evidence="11" id="KW-1185">Reference proteome</keyword>
<keyword evidence="4" id="KW-0378">Hydrolase</keyword>
<keyword evidence="3 7" id="KW-0863">Zinc-finger</keyword>
<feature type="region of interest" description="Disordered" evidence="8">
    <location>
        <begin position="526"/>
        <end position="549"/>
    </location>
</feature>
<dbReference type="PANTHER" id="PTHR23044">
    <property type="entry name" value="3'-5' EXONUCLEASE ERI1-RELATED"/>
    <property type="match status" value="1"/>
</dbReference>
<evidence type="ECO:0000256" key="7">
    <source>
        <dbReference type="PROSITE-ProRule" id="PRU00322"/>
    </source>
</evidence>
<dbReference type="GO" id="GO:0000175">
    <property type="term" value="F:3'-5'-RNA exonuclease activity"/>
    <property type="evidence" value="ECO:0007669"/>
    <property type="project" value="InterPro"/>
</dbReference>
<proteinExistence type="predicted"/>
<organism evidence="10 11">
    <name type="scientific">Emiliania huxleyi (strain CCMP1516)</name>
    <dbReference type="NCBI Taxonomy" id="280463"/>
    <lineage>
        <taxon>Eukaryota</taxon>
        <taxon>Haptista</taxon>
        <taxon>Haptophyta</taxon>
        <taxon>Prymnesiophyceae</taxon>
        <taxon>Isochrysidales</taxon>
        <taxon>Noelaerhabdaceae</taxon>
        <taxon>Emiliania</taxon>
    </lineage>
</organism>
<evidence type="ECO:0000256" key="2">
    <source>
        <dbReference type="ARBA" id="ARBA00022723"/>
    </source>
</evidence>
<dbReference type="eggNOG" id="KOG0542">
    <property type="taxonomic scope" value="Eukaryota"/>
</dbReference>
<evidence type="ECO:0000313" key="11">
    <source>
        <dbReference type="Proteomes" id="UP000013827"/>
    </source>
</evidence>
<evidence type="ECO:0000256" key="1">
    <source>
        <dbReference type="ARBA" id="ARBA00022722"/>
    </source>
</evidence>
<dbReference type="AlphaFoldDB" id="A0A0D3IR89"/>
<keyword evidence="1" id="KW-0540">Nuclease</keyword>
<evidence type="ECO:0000256" key="4">
    <source>
        <dbReference type="ARBA" id="ARBA00022801"/>
    </source>
</evidence>
<reference evidence="11" key="1">
    <citation type="journal article" date="2013" name="Nature">
        <title>Pan genome of the phytoplankton Emiliania underpins its global distribution.</title>
        <authorList>
            <person name="Read B.A."/>
            <person name="Kegel J."/>
            <person name="Klute M.J."/>
            <person name="Kuo A."/>
            <person name="Lefebvre S.C."/>
            <person name="Maumus F."/>
            <person name="Mayer C."/>
            <person name="Miller J."/>
            <person name="Monier A."/>
            <person name="Salamov A."/>
            <person name="Young J."/>
            <person name="Aguilar M."/>
            <person name="Claverie J.M."/>
            <person name="Frickenhaus S."/>
            <person name="Gonzalez K."/>
            <person name="Herman E.K."/>
            <person name="Lin Y.C."/>
            <person name="Napier J."/>
            <person name="Ogata H."/>
            <person name="Sarno A.F."/>
            <person name="Shmutz J."/>
            <person name="Schroeder D."/>
            <person name="de Vargas C."/>
            <person name="Verret F."/>
            <person name="von Dassow P."/>
            <person name="Valentin K."/>
            <person name="Van de Peer Y."/>
            <person name="Wheeler G."/>
            <person name="Dacks J.B."/>
            <person name="Delwiche C.F."/>
            <person name="Dyhrman S.T."/>
            <person name="Glockner G."/>
            <person name="John U."/>
            <person name="Richards T."/>
            <person name="Worden A.Z."/>
            <person name="Zhang X."/>
            <person name="Grigoriev I.V."/>
            <person name="Allen A.E."/>
            <person name="Bidle K."/>
            <person name="Borodovsky M."/>
            <person name="Bowler C."/>
            <person name="Brownlee C."/>
            <person name="Cock J.M."/>
            <person name="Elias M."/>
            <person name="Gladyshev V.N."/>
            <person name="Groth M."/>
            <person name="Guda C."/>
            <person name="Hadaegh A."/>
            <person name="Iglesias-Rodriguez M.D."/>
            <person name="Jenkins J."/>
            <person name="Jones B.M."/>
            <person name="Lawson T."/>
            <person name="Leese F."/>
            <person name="Lindquist E."/>
            <person name="Lobanov A."/>
            <person name="Lomsadze A."/>
            <person name="Malik S.B."/>
            <person name="Marsh M.E."/>
            <person name="Mackinder L."/>
            <person name="Mock T."/>
            <person name="Mueller-Roeber B."/>
            <person name="Pagarete A."/>
            <person name="Parker M."/>
            <person name="Probert I."/>
            <person name="Quesneville H."/>
            <person name="Raines C."/>
            <person name="Rensing S.A."/>
            <person name="Riano-Pachon D.M."/>
            <person name="Richier S."/>
            <person name="Rokitta S."/>
            <person name="Shiraiwa Y."/>
            <person name="Soanes D.M."/>
            <person name="van der Giezen M."/>
            <person name="Wahlund T.M."/>
            <person name="Williams B."/>
            <person name="Wilson W."/>
            <person name="Wolfe G."/>
            <person name="Wurch L.L."/>
        </authorList>
    </citation>
    <scope>NUCLEOTIDE SEQUENCE</scope>
</reference>
<reference evidence="10" key="2">
    <citation type="submission" date="2024-10" db="UniProtKB">
        <authorList>
            <consortium name="EnsemblProtists"/>
        </authorList>
    </citation>
    <scope>IDENTIFICATION</scope>
</reference>
<dbReference type="InterPro" id="IPR012337">
    <property type="entry name" value="RNaseH-like_sf"/>
</dbReference>
<dbReference type="PROSITE" id="PS50199">
    <property type="entry name" value="ZF_RANBP2_2"/>
    <property type="match status" value="3"/>
</dbReference>
<dbReference type="KEGG" id="ehx:EMIHUDRAFT_103643"/>
<dbReference type="Gene3D" id="4.10.1060.10">
    <property type="entry name" value="Zinc finger, RanBP2-type"/>
    <property type="match status" value="3"/>
</dbReference>
<dbReference type="EnsemblProtists" id="EOD13774">
    <property type="protein sequence ID" value="EOD13774"/>
    <property type="gene ID" value="EMIHUDRAFT_103643"/>
</dbReference>